<evidence type="ECO:0000256" key="2">
    <source>
        <dbReference type="ARBA" id="ARBA00023163"/>
    </source>
</evidence>
<dbReference type="Gene3D" id="1.10.10.10">
    <property type="entry name" value="Winged helix-like DNA-binding domain superfamily/Winged helix DNA-binding domain"/>
    <property type="match status" value="1"/>
</dbReference>
<dbReference type="Proteomes" id="UP000570010">
    <property type="component" value="Unassembled WGS sequence"/>
</dbReference>
<evidence type="ECO:0000313" key="4">
    <source>
        <dbReference type="EMBL" id="MBA4538709.1"/>
    </source>
</evidence>
<dbReference type="Pfam" id="PF00196">
    <property type="entry name" value="GerE"/>
    <property type="match status" value="1"/>
</dbReference>
<reference evidence="4 7" key="2">
    <citation type="submission" date="2020-07" db="EMBL/GenBank/DDBJ databases">
        <authorList>
            <person name="Feng H."/>
        </authorList>
    </citation>
    <scope>NUCLEOTIDE SEQUENCE [LARGE SCALE GENOMIC DNA]</scope>
    <source>
        <strain evidence="4">S-12</strain>
        <strain evidence="7">s-12</strain>
    </source>
</reference>
<organism evidence="5 6">
    <name type="scientific">Bacillus aquiflavi</name>
    <dbReference type="NCBI Taxonomy" id="2672567"/>
    <lineage>
        <taxon>Bacteria</taxon>
        <taxon>Bacillati</taxon>
        <taxon>Bacillota</taxon>
        <taxon>Bacilli</taxon>
        <taxon>Bacillales</taxon>
        <taxon>Bacillaceae</taxon>
        <taxon>Bacillus</taxon>
    </lineage>
</organism>
<reference evidence="5 6" key="1">
    <citation type="submission" date="2020-02" db="EMBL/GenBank/DDBJ databases">
        <title>Bacillus aquiflavi sp. nov., isolated from yellow water of strong flavor Chinese baijiu in Yibin region of China.</title>
        <authorList>
            <person name="Xie J."/>
        </authorList>
    </citation>
    <scope>NUCLEOTIDE SEQUENCE [LARGE SCALE GENOMIC DNA]</scope>
    <source>
        <strain evidence="5 6">3H-10</strain>
    </source>
</reference>
<feature type="domain" description="HTH luxR-type" evidence="3">
    <location>
        <begin position="1"/>
        <end position="67"/>
    </location>
</feature>
<dbReference type="AlphaFoldDB" id="A0A6B3VY76"/>
<sequence>MLDKIVSKISQKELKIIEMIADEMPNKLIASELNYSQRMIEYYINSLTKKLNVQTRVGIVSKAYKMKLLN</sequence>
<dbReference type="PROSITE" id="PS50043">
    <property type="entry name" value="HTH_LUXR_2"/>
    <property type="match status" value="1"/>
</dbReference>
<evidence type="ECO:0000256" key="1">
    <source>
        <dbReference type="ARBA" id="ARBA00023015"/>
    </source>
</evidence>
<dbReference type="EMBL" id="JAAIWN010000068">
    <property type="protein sequence ID" value="NEY83069.1"/>
    <property type="molecule type" value="Genomic_DNA"/>
</dbReference>
<dbReference type="InterPro" id="IPR036388">
    <property type="entry name" value="WH-like_DNA-bd_sf"/>
</dbReference>
<evidence type="ECO:0000313" key="7">
    <source>
        <dbReference type="Proteomes" id="UP000570010"/>
    </source>
</evidence>
<comment type="caution">
    <text evidence="5">The sequence shown here is derived from an EMBL/GenBank/DDBJ whole genome shotgun (WGS) entry which is preliminary data.</text>
</comment>
<dbReference type="EMBL" id="JACEIO010000066">
    <property type="protein sequence ID" value="MBA4538709.1"/>
    <property type="molecule type" value="Genomic_DNA"/>
</dbReference>
<name>A0A6B3VY76_9BACI</name>
<dbReference type="SUPFAM" id="SSF46894">
    <property type="entry name" value="C-terminal effector domain of the bipartite response regulators"/>
    <property type="match status" value="1"/>
</dbReference>
<accession>A0A6B3VY76</accession>
<dbReference type="GO" id="GO:0006355">
    <property type="term" value="P:regulation of DNA-templated transcription"/>
    <property type="evidence" value="ECO:0007669"/>
    <property type="project" value="InterPro"/>
</dbReference>
<dbReference type="Proteomes" id="UP000472971">
    <property type="component" value="Unassembled WGS sequence"/>
</dbReference>
<dbReference type="InterPro" id="IPR000792">
    <property type="entry name" value="Tscrpt_reg_LuxR_C"/>
</dbReference>
<gene>
    <name evidence="5" type="ORF">G4D64_16585</name>
    <name evidence="4" type="ORF">H1Z61_16645</name>
</gene>
<proteinExistence type="predicted"/>
<keyword evidence="2" id="KW-0804">Transcription</keyword>
<dbReference type="SMART" id="SM00421">
    <property type="entry name" value="HTH_LUXR"/>
    <property type="match status" value="1"/>
</dbReference>
<dbReference type="GO" id="GO:0003677">
    <property type="term" value="F:DNA binding"/>
    <property type="evidence" value="ECO:0007669"/>
    <property type="project" value="InterPro"/>
</dbReference>
<evidence type="ECO:0000259" key="3">
    <source>
        <dbReference type="PROSITE" id="PS50043"/>
    </source>
</evidence>
<protein>
    <submittedName>
        <fullName evidence="5">Helix-turn-helix transcriptional regulator</fullName>
    </submittedName>
</protein>
<dbReference type="InterPro" id="IPR016032">
    <property type="entry name" value="Sig_transdc_resp-reg_C-effctor"/>
</dbReference>
<evidence type="ECO:0000313" key="6">
    <source>
        <dbReference type="Proteomes" id="UP000472971"/>
    </source>
</evidence>
<evidence type="ECO:0000313" key="5">
    <source>
        <dbReference type="EMBL" id="NEY83069.1"/>
    </source>
</evidence>
<keyword evidence="6" id="KW-1185">Reference proteome</keyword>
<keyword evidence="1" id="KW-0805">Transcription regulation</keyword>